<evidence type="ECO:0000313" key="2">
    <source>
        <dbReference type="EMBL" id="VEV95241.1"/>
    </source>
</evidence>
<accession>A0A653DY54</accession>
<gene>
    <name evidence="2" type="ORF">PMYSY11_0194</name>
</gene>
<protein>
    <submittedName>
        <fullName evidence="2">Uncharacterized protein</fullName>
    </submittedName>
</protein>
<feature type="chain" id="PRO_5024845625" evidence="1">
    <location>
        <begin position="20"/>
        <end position="90"/>
    </location>
</feature>
<proteinExistence type="predicted"/>
<organism evidence="2">
    <name type="scientific">Pseudomonas marincola</name>
    <dbReference type="NCBI Taxonomy" id="437900"/>
    <lineage>
        <taxon>Bacteria</taxon>
        <taxon>Pseudomonadati</taxon>
        <taxon>Pseudomonadota</taxon>
        <taxon>Gammaproteobacteria</taxon>
        <taxon>Pseudomonadales</taxon>
        <taxon>Pseudomonadaceae</taxon>
        <taxon>Pseudomonas</taxon>
    </lineage>
</organism>
<evidence type="ECO:0000256" key="1">
    <source>
        <dbReference type="SAM" id="SignalP"/>
    </source>
</evidence>
<name>A0A653DY54_9PSED</name>
<sequence length="90" mass="9185">MRKVLLLASLSLVCLSAQAGVIDPDCTAEKAAKSAAMKATVGVGGRCDAKEAAADSMGLDDKKDAVDDAKDNIGDAKHDAGRKALKKAIN</sequence>
<dbReference type="AlphaFoldDB" id="A0A653DY54"/>
<dbReference type="EMBL" id="LR215729">
    <property type="protein sequence ID" value="VEV95241.1"/>
    <property type="molecule type" value="Genomic_DNA"/>
</dbReference>
<keyword evidence="1" id="KW-0732">Signal</keyword>
<dbReference type="RefSeq" id="WP_150547317.1">
    <property type="nucleotide sequence ID" value="NZ_LR215729.2"/>
</dbReference>
<reference evidence="2" key="1">
    <citation type="submission" date="2019-02" db="EMBL/GenBank/DDBJ databases">
        <authorList>
            <consortium name="Genoscope - CEA"/>
            <person name="William W."/>
        </authorList>
    </citation>
    <scope>NUCLEOTIDE SEQUENCE [LARGE SCALE GENOMIC DNA]</scope>
    <source>
        <strain evidence="2">YSy11</strain>
    </source>
</reference>
<feature type="signal peptide" evidence="1">
    <location>
        <begin position="1"/>
        <end position="19"/>
    </location>
</feature>